<protein>
    <recommendedName>
        <fullName evidence="9">Protein kinase domain-containing protein</fullName>
    </recommendedName>
</protein>
<keyword evidence="5 6" id="KW-0067">ATP-binding</keyword>
<feature type="binding site" evidence="6">
    <location>
        <position position="38"/>
    </location>
    <ligand>
        <name>ATP</name>
        <dbReference type="ChEBI" id="CHEBI:30616"/>
    </ligand>
</feature>
<organism evidence="10 11">
    <name type="scientific">Nesterenkonia cremea</name>
    <dbReference type="NCBI Taxonomy" id="1882340"/>
    <lineage>
        <taxon>Bacteria</taxon>
        <taxon>Bacillati</taxon>
        <taxon>Actinomycetota</taxon>
        <taxon>Actinomycetes</taxon>
        <taxon>Micrococcales</taxon>
        <taxon>Micrococcaceae</taxon>
        <taxon>Nesterenkonia</taxon>
    </lineage>
</organism>
<dbReference type="AlphaFoldDB" id="A0A917APQ2"/>
<dbReference type="InterPro" id="IPR017441">
    <property type="entry name" value="Protein_kinase_ATP_BS"/>
</dbReference>
<dbReference type="PROSITE" id="PS00107">
    <property type="entry name" value="PROTEIN_KINASE_ATP"/>
    <property type="match status" value="1"/>
</dbReference>
<evidence type="ECO:0000256" key="8">
    <source>
        <dbReference type="SAM" id="Phobius"/>
    </source>
</evidence>
<proteinExistence type="predicted"/>
<evidence type="ECO:0000256" key="7">
    <source>
        <dbReference type="SAM" id="MobiDB-lite"/>
    </source>
</evidence>
<reference evidence="10" key="1">
    <citation type="journal article" date="2014" name="Int. J. Syst. Evol. Microbiol.">
        <title>Complete genome sequence of Corynebacterium casei LMG S-19264T (=DSM 44701T), isolated from a smear-ripened cheese.</title>
        <authorList>
            <consortium name="US DOE Joint Genome Institute (JGI-PGF)"/>
            <person name="Walter F."/>
            <person name="Albersmeier A."/>
            <person name="Kalinowski J."/>
            <person name="Ruckert C."/>
        </authorList>
    </citation>
    <scope>NUCLEOTIDE SEQUENCE</scope>
    <source>
        <strain evidence="10">CGMCC 1.15388</strain>
    </source>
</reference>
<accession>A0A917APQ2</accession>
<keyword evidence="1" id="KW-0723">Serine/threonine-protein kinase</keyword>
<feature type="region of interest" description="Disordered" evidence="7">
    <location>
        <begin position="284"/>
        <end position="352"/>
    </location>
</feature>
<dbReference type="Proteomes" id="UP000633136">
    <property type="component" value="Unassembled WGS sequence"/>
</dbReference>
<evidence type="ECO:0000256" key="4">
    <source>
        <dbReference type="ARBA" id="ARBA00022777"/>
    </source>
</evidence>
<sequence length="426" mass="45550">MGDIFAGRYELVDLLGEGGSGTVWRVWDHKRQRYCAAKVLRQVDATSLLRFIREQSLRLEHQHVLAPTGWAGEDDKVLFTMPMIRGGSVATLVGDFGPLPPRLVVLLLDQLLTALEVLHAEGIVHRDVKPANLLLDASGRGYPNMWLGDFGIAAGVDEPRLTTGPYALGTPGYLAPECMTHGWDPDPKADLYAAGMCAVEMITGMKPERGIEAAEALAEADLPYELPQTLIDVVHRLAAPSMTARFDSAAAAKSRLWEAGLMPQDVLPEQILGEVELFDHIPPLPEGWEEAPEVQEPEMPSGTMPQVPLPGASAEEVAPETPGAVSAEAQAEAAGEVPGPEAPAPAASQVQGEPTEMMGIRNVPTAPVDHQEPTGPAPTALYDVNQTDPEHPLPYRSGAGKTFAISAGLLAAGVLLLILTIWFATY</sequence>
<keyword evidence="8" id="KW-1133">Transmembrane helix</keyword>
<reference evidence="10" key="2">
    <citation type="submission" date="2020-09" db="EMBL/GenBank/DDBJ databases">
        <authorList>
            <person name="Sun Q."/>
            <person name="Zhou Y."/>
        </authorList>
    </citation>
    <scope>NUCLEOTIDE SEQUENCE</scope>
    <source>
        <strain evidence="10">CGMCC 1.15388</strain>
    </source>
</reference>
<dbReference type="Gene3D" id="3.30.200.20">
    <property type="entry name" value="Phosphorylase Kinase, domain 1"/>
    <property type="match status" value="1"/>
</dbReference>
<feature type="compositionally biased region" description="Acidic residues" evidence="7">
    <location>
        <begin position="287"/>
        <end position="296"/>
    </location>
</feature>
<dbReference type="PANTHER" id="PTHR11584:SF369">
    <property type="entry name" value="MITOGEN-ACTIVATED PROTEIN KINASE KINASE KINASE 19-RELATED"/>
    <property type="match status" value="1"/>
</dbReference>
<dbReference type="EMBL" id="BMIS01000004">
    <property type="protein sequence ID" value="GGE66243.1"/>
    <property type="molecule type" value="Genomic_DNA"/>
</dbReference>
<gene>
    <name evidence="10" type="ORF">GCM10011401_11890</name>
</gene>
<feature type="region of interest" description="Disordered" evidence="7">
    <location>
        <begin position="365"/>
        <end position="392"/>
    </location>
</feature>
<dbReference type="GO" id="GO:0005524">
    <property type="term" value="F:ATP binding"/>
    <property type="evidence" value="ECO:0007669"/>
    <property type="project" value="UniProtKB-UniRule"/>
</dbReference>
<evidence type="ECO:0000256" key="5">
    <source>
        <dbReference type="ARBA" id="ARBA00022840"/>
    </source>
</evidence>
<keyword evidence="8" id="KW-0472">Membrane</keyword>
<keyword evidence="2" id="KW-0808">Transferase</keyword>
<dbReference type="PANTHER" id="PTHR11584">
    <property type="entry name" value="SERINE/THREONINE PROTEIN KINASE"/>
    <property type="match status" value="1"/>
</dbReference>
<evidence type="ECO:0000256" key="6">
    <source>
        <dbReference type="PROSITE-ProRule" id="PRU10141"/>
    </source>
</evidence>
<dbReference type="SUPFAM" id="SSF56112">
    <property type="entry name" value="Protein kinase-like (PK-like)"/>
    <property type="match status" value="1"/>
</dbReference>
<dbReference type="InterPro" id="IPR008271">
    <property type="entry name" value="Ser/Thr_kinase_AS"/>
</dbReference>
<evidence type="ECO:0000313" key="11">
    <source>
        <dbReference type="Proteomes" id="UP000633136"/>
    </source>
</evidence>
<dbReference type="InterPro" id="IPR000719">
    <property type="entry name" value="Prot_kinase_dom"/>
</dbReference>
<dbReference type="GO" id="GO:0004674">
    <property type="term" value="F:protein serine/threonine kinase activity"/>
    <property type="evidence" value="ECO:0007669"/>
    <property type="project" value="UniProtKB-KW"/>
</dbReference>
<keyword evidence="11" id="KW-1185">Reference proteome</keyword>
<feature type="domain" description="Protein kinase" evidence="9">
    <location>
        <begin position="9"/>
        <end position="258"/>
    </location>
</feature>
<evidence type="ECO:0000256" key="1">
    <source>
        <dbReference type="ARBA" id="ARBA00022527"/>
    </source>
</evidence>
<dbReference type="PROSITE" id="PS00108">
    <property type="entry name" value="PROTEIN_KINASE_ST"/>
    <property type="match status" value="1"/>
</dbReference>
<evidence type="ECO:0000313" key="10">
    <source>
        <dbReference type="EMBL" id="GGE66243.1"/>
    </source>
</evidence>
<keyword evidence="3 6" id="KW-0547">Nucleotide-binding</keyword>
<evidence type="ECO:0000256" key="3">
    <source>
        <dbReference type="ARBA" id="ARBA00022741"/>
    </source>
</evidence>
<keyword evidence="4" id="KW-0418">Kinase</keyword>
<evidence type="ECO:0000256" key="2">
    <source>
        <dbReference type="ARBA" id="ARBA00022679"/>
    </source>
</evidence>
<dbReference type="Pfam" id="PF00069">
    <property type="entry name" value="Pkinase"/>
    <property type="match status" value="1"/>
</dbReference>
<dbReference type="Gene3D" id="1.10.510.10">
    <property type="entry name" value="Transferase(Phosphotransferase) domain 1"/>
    <property type="match status" value="1"/>
</dbReference>
<dbReference type="SMART" id="SM00220">
    <property type="entry name" value="S_TKc"/>
    <property type="match status" value="1"/>
</dbReference>
<feature type="transmembrane region" description="Helical" evidence="8">
    <location>
        <begin position="403"/>
        <end position="424"/>
    </location>
</feature>
<evidence type="ECO:0000259" key="9">
    <source>
        <dbReference type="PROSITE" id="PS50011"/>
    </source>
</evidence>
<comment type="caution">
    <text evidence="10">The sequence shown here is derived from an EMBL/GenBank/DDBJ whole genome shotgun (WGS) entry which is preliminary data.</text>
</comment>
<name>A0A917APQ2_9MICC</name>
<feature type="compositionally biased region" description="Low complexity" evidence="7">
    <location>
        <begin position="324"/>
        <end position="349"/>
    </location>
</feature>
<dbReference type="CDD" id="cd14014">
    <property type="entry name" value="STKc_PknB_like"/>
    <property type="match status" value="1"/>
</dbReference>
<dbReference type="InterPro" id="IPR011009">
    <property type="entry name" value="Kinase-like_dom_sf"/>
</dbReference>
<dbReference type="RefSeq" id="WP_188683707.1">
    <property type="nucleotide sequence ID" value="NZ_BMIS01000004.1"/>
</dbReference>
<keyword evidence="8" id="KW-0812">Transmembrane</keyword>
<dbReference type="PROSITE" id="PS50011">
    <property type="entry name" value="PROTEIN_KINASE_DOM"/>
    <property type="match status" value="1"/>
</dbReference>